<dbReference type="InterPro" id="IPR052935">
    <property type="entry name" value="Mg2+_PAP"/>
</dbReference>
<dbReference type="OMA" id="FTPWMNM"/>
<dbReference type="InterPro" id="IPR019236">
    <property type="entry name" value="APP1_cat"/>
</dbReference>
<dbReference type="HOGENOM" id="CLU_024935_1_0_1"/>
<dbReference type="GeneID" id="8437710"/>
<protein>
    <recommendedName>
        <fullName evidence="1">Phosphatidate phosphatase APP1 catalytic domain-containing protein</fullName>
    </recommendedName>
</protein>
<organism evidence="2 3">
    <name type="scientific">Uncinocarpus reesii (strain UAMH 1704)</name>
    <dbReference type="NCBI Taxonomy" id="336963"/>
    <lineage>
        <taxon>Eukaryota</taxon>
        <taxon>Fungi</taxon>
        <taxon>Dikarya</taxon>
        <taxon>Ascomycota</taxon>
        <taxon>Pezizomycotina</taxon>
        <taxon>Eurotiomycetes</taxon>
        <taxon>Eurotiomycetidae</taxon>
        <taxon>Onygenales</taxon>
        <taxon>Onygenaceae</taxon>
        <taxon>Uncinocarpus</taxon>
    </lineage>
</organism>
<accession>C4JF11</accession>
<evidence type="ECO:0000313" key="2">
    <source>
        <dbReference type="EMBL" id="EEP76064.1"/>
    </source>
</evidence>
<dbReference type="Proteomes" id="UP000002058">
    <property type="component" value="Unassembled WGS sequence"/>
</dbReference>
<dbReference type="GO" id="GO:0030479">
    <property type="term" value="C:actin cortical patch"/>
    <property type="evidence" value="ECO:0007669"/>
    <property type="project" value="TreeGrafter"/>
</dbReference>
<dbReference type="InParanoid" id="C4JF11"/>
<reference evidence="3" key="1">
    <citation type="journal article" date="2009" name="Genome Res.">
        <title>Comparative genomic analyses of the human fungal pathogens Coccidioides and their relatives.</title>
        <authorList>
            <person name="Sharpton T.J."/>
            <person name="Stajich J.E."/>
            <person name="Rounsley S.D."/>
            <person name="Gardner M.J."/>
            <person name="Wortman J.R."/>
            <person name="Jordar V.S."/>
            <person name="Maiti R."/>
            <person name="Kodira C.D."/>
            <person name="Neafsey D.E."/>
            <person name="Zeng Q."/>
            <person name="Hung C.-Y."/>
            <person name="McMahan C."/>
            <person name="Muszewska A."/>
            <person name="Grynberg M."/>
            <person name="Mandel M.A."/>
            <person name="Kellner E.M."/>
            <person name="Barker B.M."/>
            <person name="Galgiani J.N."/>
            <person name="Orbach M.J."/>
            <person name="Kirkland T.N."/>
            <person name="Cole G.T."/>
            <person name="Henn M.R."/>
            <person name="Birren B.W."/>
            <person name="Taylor J.W."/>
        </authorList>
    </citation>
    <scope>NUCLEOTIDE SEQUENCE [LARGE SCALE GENOMIC DNA]</scope>
    <source>
        <strain evidence="3">UAMH 1704</strain>
    </source>
</reference>
<dbReference type="PANTHER" id="PTHR28208:SF2">
    <property type="entry name" value="PHOSPHATIDATE PHOSPHATASE APP1 CATALYTIC DOMAIN-CONTAINING PROTEIN"/>
    <property type="match status" value="1"/>
</dbReference>
<dbReference type="AlphaFoldDB" id="C4JF11"/>
<evidence type="ECO:0000259" key="1">
    <source>
        <dbReference type="Pfam" id="PF09949"/>
    </source>
</evidence>
<name>C4JF11_UNCRE</name>
<feature type="domain" description="Phosphatidate phosphatase APP1 catalytic" evidence="1">
    <location>
        <begin position="161"/>
        <end position="306"/>
    </location>
</feature>
<dbReference type="Pfam" id="PF09949">
    <property type="entry name" value="APP1_cat"/>
    <property type="match status" value="1"/>
</dbReference>
<dbReference type="PANTHER" id="PTHR28208">
    <property type="entry name" value="PHOSPHATIDATE PHOSPHATASE APP1"/>
    <property type="match status" value="1"/>
</dbReference>
<dbReference type="VEuPathDB" id="FungiDB:UREG_00912"/>
<dbReference type="eggNOG" id="ENOG502QSDV">
    <property type="taxonomic scope" value="Eukaryota"/>
</dbReference>
<dbReference type="OrthoDB" id="414243at2759"/>
<proteinExistence type="predicted"/>
<gene>
    <name evidence="2" type="ORF">UREG_00912</name>
</gene>
<evidence type="ECO:0000313" key="3">
    <source>
        <dbReference type="Proteomes" id="UP000002058"/>
    </source>
</evidence>
<dbReference type="KEGG" id="ure:UREG_00912"/>
<keyword evidence="3" id="KW-1185">Reference proteome</keyword>
<dbReference type="GO" id="GO:0008195">
    <property type="term" value="F:phosphatidate phosphatase activity"/>
    <property type="evidence" value="ECO:0007669"/>
    <property type="project" value="InterPro"/>
</dbReference>
<sequence length="358" mass="41711">MPQYANWTDHSWYLRFRGYLFTQPAISNKTIENYLSTLLGFPAWTLKEDQYWHAMQMARGLFVLLKPNMRLSWRLLPKGGLHRAVPGRGSRIWPPVKNQVIAPNLTDFVGDYDFFTNIGGLLDDHIRPGNSLDNVQIVHLHSNATSDVGIPMSYLVPPSGITIVSDIDDVLRVSTIYHISQGFRNLLTRPFYPWMNMPQIFGNWSKSLPNAHFHYLTTAPDQMAQSYMDFIYDKYPHGSFDLRAVNFKKFRSSWSVRSGLLELVLQSYPKRKFVLIGDNSNHDIMKNYPLLALKYPDQIKCVFVRNVSATDSSFRWPYTTKYFKPLNREQYMIFRYPVSLAHLIMLELGRTEHDVRMI</sequence>
<dbReference type="RefSeq" id="XP_002541397.1">
    <property type="nucleotide sequence ID" value="XM_002541351.1"/>
</dbReference>
<dbReference type="EMBL" id="CH476615">
    <property type="protein sequence ID" value="EEP76064.1"/>
    <property type="molecule type" value="Genomic_DNA"/>
</dbReference>